<comment type="caution">
    <text evidence="1">The sequence shown here is derived from an EMBL/GenBank/DDBJ whole genome shotgun (WGS) entry which is preliminary data.</text>
</comment>
<proteinExistence type="predicted"/>
<protein>
    <submittedName>
        <fullName evidence="1">Uncharacterized protein</fullName>
    </submittedName>
</protein>
<keyword evidence="2" id="KW-1185">Reference proteome</keyword>
<sequence length="103" mass="11096">MALASLSGTSTRSIRSLGSTLKASLVRCRRKSLSCLITPSLVPSPDMATLARLSLTARAVLLSSDTDSTDVFDCTYLTSISFILKRMSEADHDDFNANLNPLL</sequence>
<dbReference type="EMBL" id="JASBNA010000005">
    <property type="protein sequence ID" value="KAK7691563.1"/>
    <property type="molecule type" value="Genomic_DNA"/>
</dbReference>
<reference evidence="1 2" key="1">
    <citation type="submission" date="2022-09" db="EMBL/GenBank/DDBJ databases">
        <authorList>
            <person name="Palmer J.M."/>
        </authorList>
    </citation>
    <scope>NUCLEOTIDE SEQUENCE [LARGE SCALE GENOMIC DNA]</scope>
    <source>
        <strain evidence="1 2">DSM 7382</strain>
    </source>
</reference>
<dbReference type="AlphaFoldDB" id="A0AAW0GMY7"/>
<name>A0AAW0GMY7_9APHY</name>
<evidence type="ECO:0000313" key="1">
    <source>
        <dbReference type="EMBL" id="KAK7691563.1"/>
    </source>
</evidence>
<gene>
    <name evidence="1" type="ORF">QCA50_004962</name>
</gene>
<dbReference type="Proteomes" id="UP001385951">
    <property type="component" value="Unassembled WGS sequence"/>
</dbReference>
<accession>A0AAW0GMY7</accession>
<evidence type="ECO:0000313" key="2">
    <source>
        <dbReference type="Proteomes" id="UP001385951"/>
    </source>
</evidence>
<organism evidence="1 2">
    <name type="scientific">Cerrena zonata</name>
    <dbReference type="NCBI Taxonomy" id="2478898"/>
    <lineage>
        <taxon>Eukaryota</taxon>
        <taxon>Fungi</taxon>
        <taxon>Dikarya</taxon>
        <taxon>Basidiomycota</taxon>
        <taxon>Agaricomycotina</taxon>
        <taxon>Agaricomycetes</taxon>
        <taxon>Polyporales</taxon>
        <taxon>Cerrenaceae</taxon>
        <taxon>Cerrena</taxon>
    </lineage>
</organism>